<dbReference type="InterPro" id="IPR025997">
    <property type="entry name" value="SBP_2_dom"/>
</dbReference>
<name>A0A6J7KBZ7_9ZZZZ</name>
<dbReference type="CDD" id="cd19996">
    <property type="entry name" value="PBP1_ABC_sugar_binding-like"/>
    <property type="match status" value="1"/>
</dbReference>
<dbReference type="SUPFAM" id="SSF53822">
    <property type="entry name" value="Periplasmic binding protein-like I"/>
    <property type="match status" value="1"/>
</dbReference>
<dbReference type="PANTHER" id="PTHR46847:SF3">
    <property type="entry name" value="GALACTOFURANOSE-BINDING PROTEIN YTFQ"/>
    <property type="match status" value="1"/>
</dbReference>
<accession>A0A6J7KBZ7</accession>
<protein>
    <submittedName>
        <fullName evidence="5">Unannotated protein</fullName>
    </submittedName>
</protein>
<evidence type="ECO:0000256" key="1">
    <source>
        <dbReference type="ARBA" id="ARBA00004196"/>
    </source>
</evidence>
<evidence type="ECO:0000256" key="2">
    <source>
        <dbReference type="ARBA" id="ARBA00007639"/>
    </source>
</evidence>
<sequence length="419" mass="44113">MQYFIVIERMQMFNTRRRRSIAGVVSVLAISSLIGACSSDSSSSDAPTAAAVSAAAESSAAPVEESAAAVSGEVSADALSTAWADDWGKVGLTNPGLTPTDAGIVQVDTAQYAKEGPYTIGFASQGPTNSWAAIYDETLKAHATELGVAIEYAGADGKEDKQVNDINDLLAKDIDALIVTPMGPAVKGPIERAAAQGIPVILCTGIVDTTSNVSRVDRDNRLNGALFAEWIAQQVGGKGKIVMLSGIAGVPTTETRKAGAEEVFALYPDIEILDKQYTNWSPTEGKTVMEQLLAKYGDEIDAVWSDSGLQDIGVIQAYKEAGKAIPPMTAEPLNGFLKLAKENGVKFLAVGYPPSHSSECLDTAVSALEGKPVSSFVNVGVPVFTDAENDQFVKMECSDDLWLPADLLSKDLLASLKLC</sequence>
<dbReference type="GO" id="GO:0030313">
    <property type="term" value="C:cell envelope"/>
    <property type="evidence" value="ECO:0007669"/>
    <property type="project" value="UniProtKB-SubCell"/>
</dbReference>
<proteinExistence type="inferred from homology"/>
<reference evidence="5" key="1">
    <citation type="submission" date="2020-05" db="EMBL/GenBank/DDBJ databases">
        <authorList>
            <person name="Chiriac C."/>
            <person name="Salcher M."/>
            <person name="Ghai R."/>
            <person name="Kavagutti S V."/>
        </authorList>
    </citation>
    <scope>NUCLEOTIDE SEQUENCE</scope>
</reference>
<dbReference type="PANTHER" id="PTHR46847">
    <property type="entry name" value="D-ALLOSE-BINDING PERIPLASMIC PROTEIN-RELATED"/>
    <property type="match status" value="1"/>
</dbReference>
<dbReference type="EMBL" id="CAFBNE010000052">
    <property type="protein sequence ID" value="CAB4953628.1"/>
    <property type="molecule type" value="Genomic_DNA"/>
</dbReference>
<dbReference type="GO" id="GO:0030246">
    <property type="term" value="F:carbohydrate binding"/>
    <property type="evidence" value="ECO:0007669"/>
    <property type="project" value="UniProtKB-ARBA"/>
</dbReference>
<comment type="similarity">
    <text evidence="2">Belongs to the bacterial solute-binding protein 2 family.</text>
</comment>
<dbReference type="Gene3D" id="3.40.50.2300">
    <property type="match status" value="2"/>
</dbReference>
<organism evidence="5">
    <name type="scientific">freshwater metagenome</name>
    <dbReference type="NCBI Taxonomy" id="449393"/>
    <lineage>
        <taxon>unclassified sequences</taxon>
        <taxon>metagenomes</taxon>
        <taxon>ecological metagenomes</taxon>
    </lineage>
</organism>
<dbReference type="Pfam" id="PF13407">
    <property type="entry name" value="Peripla_BP_4"/>
    <property type="match status" value="1"/>
</dbReference>
<feature type="domain" description="Periplasmic binding protein" evidence="4">
    <location>
        <begin position="120"/>
        <end position="371"/>
    </location>
</feature>
<comment type="subcellular location">
    <subcellularLocation>
        <location evidence="1">Cell envelope</location>
    </subcellularLocation>
</comment>
<dbReference type="AlphaFoldDB" id="A0A6J7KBZ7"/>
<evidence type="ECO:0000259" key="4">
    <source>
        <dbReference type="Pfam" id="PF13407"/>
    </source>
</evidence>
<dbReference type="InterPro" id="IPR028082">
    <property type="entry name" value="Peripla_BP_I"/>
</dbReference>
<keyword evidence="3" id="KW-0732">Signal</keyword>
<evidence type="ECO:0000313" key="5">
    <source>
        <dbReference type="EMBL" id="CAB4953628.1"/>
    </source>
</evidence>
<evidence type="ECO:0000256" key="3">
    <source>
        <dbReference type="ARBA" id="ARBA00022729"/>
    </source>
</evidence>
<gene>
    <name evidence="5" type="ORF">UFOPK3772_01712</name>
</gene>